<dbReference type="AlphaFoldDB" id="A0A5M6I7R3"/>
<sequence>MVVPTAADAHSLWINAHESHAHQPPHAIVSLGWGHRLPVDDILNSPNGRIVVERFAMIAPAGDRTALAPPTAALAAPIAETGDVTVFAADLGAQKLAFNADSAPGPYQIEAVSQPNFYTQYIDTQGRTRLALAPRDAVEDVQTVLMSVKYQAFAKSIVTVGDWTEPAPLGHDLEILPRTDLSALHVGDLVEVDVLFHGEPLSATAQSLDFITAQGTGFGQSDGFALFSYLKEGRAQFRVQSAGQWIIMVNHKQDVTPDGPLADLAGKAGQVYTGASLTFTVH</sequence>
<dbReference type="Proteomes" id="UP000324065">
    <property type="component" value="Unassembled WGS sequence"/>
</dbReference>
<gene>
    <name evidence="1" type="ORF">F1188_16780</name>
</gene>
<dbReference type="InterPro" id="IPR019613">
    <property type="entry name" value="DUF4198"/>
</dbReference>
<dbReference type="EMBL" id="VWPJ01000020">
    <property type="protein sequence ID" value="KAA5604271.1"/>
    <property type="molecule type" value="Genomic_DNA"/>
</dbReference>
<keyword evidence="2" id="KW-1185">Reference proteome</keyword>
<protein>
    <submittedName>
        <fullName evidence="1">DUF4198 domain-containing protein</fullName>
    </submittedName>
</protein>
<name>A0A5M6I7R3_9PROT</name>
<evidence type="ECO:0000313" key="2">
    <source>
        <dbReference type="Proteomes" id="UP000324065"/>
    </source>
</evidence>
<dbReference type="OrthoDB" id="5943at2"/>
<proteinExistence type="predicted"/>
<reference evidence="1 2" key="1">
    <citation type="submission" date="2019-09" db="EMBL/GenBank/DDBJ databases">
        <title>Genome sequence of Roseospira marina, one of the more divergent members of the non-sulfur purple photosynthetic bacterial family, the Rhodospirillaceae.</title>
        <authorList>
            <person name="Meyer T."/>
            <person name="Kyndt J."/>
        </authorList>
    </citation>
    <scope>NUCLEOTIDE SEQUENCE [LARGE SCALE GENOMIC DNA]</scope>
    <source>
        <strain evidence="1 2">DSM 15113</strain>
    </source>
</reference>
<accession>A0A5M6I7R3</accession>
<organism evidence="1 2">
    <name type="scientific">Roseospira marina</name>
    <dbReference type="NCBI Taxonomy" id="140057"/>
    <lineage>
        <taxon>Bacteria</taxon>
        <taxon>Pseudomonadati</taxon>
        <taxon>Pseudomonadota</taxon>
        <taxon>Alphaproteobacteria</taxon>
        <taxon>Rhodospirillales</taxon>
        <taxon>Rhodospirillaceae</taxon>
        <taxon>Roseospira</taxon>
    </lineage>
</organism>
<comment type="caution">
    <text evidence="1">The sequence shown here is derived from an EMBL/GenBank/DDBJ whole genome shotgun (WGS) entry which is preliminary data.</text>
</comment>
<dbReference type="Pfam" id="PF10670">
    <property type="entry name" value="DUF4198"/>
    <property type="match status" value="1"/>
</dbReference>
<evidence type="ECO:0000313" key="1">
    <source>
        <dbReference type="EMBL" id="KAA5604271.1"/>
    </source>
</evidence>